<keyword evidence="1" id="KW-0472">Membrane</keyword>
<protein>
    <recommendedName>
        <fullName evidence="4">Heavy-metal-associated domain-containing protein</fullName>
    </recommendedName>
</protein>
<comment type="caution">
    <text evidence="2">The sequence shown here is derived from an EMBL/GenBank/DDBJ whole genome shotgun (WGS) entry which is preliminary data.</text>
</comment>
<name>U2YHJ7_9SPHN</name>
<keyword evidence="3" id="KW-1185">Reference proteome</keyword>
<accession>U2YHJ7</accession>
<keyword evidence="1" id="KW-0812">Transmembrane</keyword>
<organism evidence="2 3">
    <name type="scientific">Caenibius tardaugens NBRC 16725</name>
    <dbReference type="NCBI Taxonomy" id="1219035"/>
    <lineage>
        <taxon>Bacteria</taxon>
        <taxon>Pseudomonadati</taxon>
        <taxon>Pseudomonadota</taxon>
        <taxon>Alphaproteobacteria</taxon>
        <taxon>Sphingomonadales</taxon>
        <taxon>Erythrobacteraceae</taxon>
        <taxon>Caenibius</taxon>
    </lineage>
</organism>
<dbReference type="AlphaFoldDB" id="U2YHJ7"/>
<dbReference type="eggNOG" id="COG3249">
    <property type="taxonomic scope" value="Bacteria"/>
</dbReference>
<keyword evidence="1" id="KW-1133">Transmembrane helix</keyword>
<feature type="transmembrane region" description="Helical" evidence="1">
    <location>
        <begin position="32"/>
        <end position="52"/>
    </location>
</feature>
<evidence type="ECO:0000256" key="1">
    <source>
        <dbReference type="SAM" id="Phobius"/>
    </source>
</evidence>
<proteinExistence type="predicted"/>
<reference evidence="2 3" key="1">
    <citation type="submission" date="2013-09" db="EMBL/GenBank/DDBJ databases">
        <title>Whole genome shotgun sequence of Novosphingobium tardaugens NBRC 16725.</title>
        <authorList>
            <person name="Isaki S."/>
            <person name="Hosoyama A."/>
            <person name="Tsuchikane K."/>
            <person name="Katsumata H."/>
            <person name="Ando Y."/>
            <person name="Yamazaki S."/>
            <person name="Fujita N."/>
        </authorList>
    </citation>
    <scope>NUCLEOTIDE SEQUENCE [LARGE SCALE GENOMIC DNA]</scope>
    <source>
        <strain evidence="2 3">NBRC 16725</strain>
    </source>
</reference>
<gene>
    <name evidence="2" type="ORF">NT2_01_01300</name>
</gene>
<sequence>MEIQACLGKRPSVFPMAHSISTPFFAQSRRPIIWIGLAALAILLVFAAREALFAQVEGDRGIAPVMNSGDISVGGIEVDVRGKNAEEARENGWKMAQKLGWKKLGGPDMSDSQIDSMVAAIVVEKEQIGPHRYLATLGVVFDRTRAGALLGEGGPLARSAPMLLIPVLDSGGAETVFEVRNPWQKAWAEYQTGASAIDYVRPSGAGGDSLLLTYGQTGRRSRLWWTNILDQFSAADVLMAIARVERQWPGGPVKGHFTARFGPDSRYLDSFTLNAPNEAGVPAMLQTALGRFDAIYTEALKNGLLQPDPTLRAQRLEIDPVLAALIDAGRKAQAASLAPVDAVSVAVPTPTVATPAAPTKPVASFTVQFASPDGGAVDSALGSVRGTGGVQSAATTSIAIGGVSVMRVNYAGSLSELASALRARGWQVTEGQSALSIRR</sequence>
<dbReference type="Proteomes" id="UP000016568">
    <property type="component" value="Unassembled WGS sequence"/>
</dbReference>
<evidence type="ECO:0000313" key="3">
    <source>
        <dbReference type="Proteomes" id="UP000016568"/>
    </source>
</evidence>
<evidence type="ECO:0008006" key="4">
    <source>
        <dbReference type="Google" id="ProtNLM"/>
    </source>
</evidence>
<evidence type="ECO:0000313" key="2">
    <source>
        <dbReference type="EMBL" id="GAD47362.1"/>
    </source>
</evidence>
<dbReference type="EMBL" id="BASZ01000001">
    <property type="protein sequence ID" value="GAD47362.1"/>
    <property type="molecule type" value="Genomic_DNA"/>
</dbReference>